<dbReference type="InterPro" id="IPR017115">
    <property type="entry name" value="Tellurite_resistance_TerA"/>
</dbReference>
<dbReference type="PANTHER" id="PTHR32097">
    <property type="entry name" value="CAMP-BINDING PROTEIN 1-RELATED"/>
    <property type="match status" value="1"/>
</dbReference>
<dbReference type="CDD" id="cd06974">
    <property type="entry name" value="TerD_like"/>
    <property type="match status" value="2"/>
</dbReference>
<proteinExistence type="predicted"/>
<keyword evidence="4" id="KW-1185">Reference proteome</keyword>
<evidence type="ECO:0000256" key="1">
    <source>
        <dbReference type="ARBA" id="ARBA00022686"/>
    </source>
</evidence>
<evidence type="ECO:0000259" key="2">
    <source>
        <dbReference type="Pfam" id="PF02342"/>
    </source>
</evidence>
<dbReference type="InterPro" id="IPR051324">
    <property type="entry name" value="Stress/Tellurium_Resist"/>
</dbReference>
<keyword evidence="1" id="KW-0778">Tellurium resistance</keyword>
<dbReference type="Proteomes" id="UP000185062">
    <property type="component" value="Unassembled WGS sequence"/>
</dbReference>
<dbReference type="Gene3D" id="2.60.60.30">
    <property type="entry name" value="sav2460 like domains"/>
    <property type="match status" value="2"/>
</dbReference>
<gene>
    <name evidence="3" type="ORF">SAMN02743940_2649</name>
</gene>
<dbReference type="InterPro" id="IPR003325">
    <property type="entry name" value="TerD"/>
</dbReference>
<protein>
    <submittedName>
        <fullName evidence="3">Tellurite resistance protein TerA</fullName>
    </submittedName>
</protein>
<sequence>MDLIAGGNAPVATSPLTVRIQSAGASDISAFLLYTNDKVSGDNDMVFYGQKQSKGGLVILTEGDGDSLFNIDLPALPQDIHKVAFTTVCDAGKTVATLGSLSIQVERAGTVLVKGVVDLTGRTEAALILGELYRRNSEWKFRFISQGFNGGLKPLAEHFGVEVDDDQPAPAPTPPKIPIPTKSINLSKVSLTKEKPRISLAKQTNFGKIRINLNWQQGKEDKGMFGNLFGGSKGIDLDLGAFVRAKDGRKYVIQALGENFGQFDAFPYVRLQGDDRTGAVTDGEWLDINGACWKEIEEVLIFAFIYQGAPNWDGTDGVVSLYIPDQAPIETRLTEGDSNARMCAIARLLNQNNAIDVVRVNRYFDGHREMDQAFNWGFRWTQGSKD</sequence>
<dbReference type="Pfam" id="PF02342">
    <property type="entry name" value="TerD"/>
    <property type="match status" value="1"/>
</dbReference>
<evidence type="ECO:0000313" key="4">
    <source>
        <dbReference type="Proteomes" id="UP000185062"/>
    </source>
</evidence>
<dbReference type="STRING" id="44575.SAMN05216419_102921"/>
<dbReference type="eggNOG" id="COG2310">
    <property type="taxonomic scope" value="Bacteria"/>
</dbReference>
<dbReference type="RefSeq" id="WP_028461926.1">
    <property type="nucleotide sequence ID" value="NZ_FSRO01000001.1"/>
</dbReference>
<reference evidence="3 4" key="1">
    <citation type="submission" date="2016-12" db="EMBL/GenBank/DDBJ databases">
        <authorList>
            <person name="Song W.-J."/>
            <person name="Kurnit D.M."/>
        </authorList>
    </citation>
    <scope>NUCLEOTIDE SEQUENCE [LARGE SCALE GENOMIC DNA]</scope>
    <source>
        <strain evidence="3 4">ATCC 49181</strain>
    </source>
</reference>
<dbReference type="PIRSF" id="PIRSF037118">
    <property type="entry name" value="Tellurite_resistance_TerA"/>
    <property type="match status" value="1"/>
</dbReference>
<name>A0A1N6JIG5_9PROT</name>
<dbReference type="PANTHER" id="PTHR32097:SF3">
    <property type="entry name" value="TELLURITE RESISTANCE PROTEIN"/>
    <property type="match status" value="1"/>
</dbReference>
<dbReference type="eggNOG" id="COG4110">
    <property type="taxonomic scope" value="Bacteria"/>
</dbReference>
<accession>A0A1N6JIG5</accession>
<evidence type="ECO:0000313" key="3">
    <source>
        <dbReference type="EMBL" id="SIO44162.1"/>
    </source>
</evidence>
<feature type="domain" description="TerD" evidence="2">
    <location>
        <begin position="25"/>
        <end position="159"/>
    </location>
</feature>
<dbReference type="GO" id="GO:0046690">
    <property type="term" value="P:response to tellurium ion"/>
    <property type="evidence" value="ECO:0007669"/>
    <property type="project" value="UniProtKB-KW"/>
</dbReference>
<dbReference type="EMBL" id="FSRO01000001">
    <property type="protein sequence ID" value="SIO44162.1"/>
    <property type="molecule type" value="Genomic_DNA"/>
</dbReference>
<organism evidence="3 4">
    <name type="scientific">Nitrosomonas cryotolerans ATCC 49181</name>
    <dbReference type="NCBI Taxonomy" id="1131553"/>
    <lineage>
        <taxon>Bacteria</taxon>
        <taxon>Pseudomonadati</taxon>
        <taxon>Pseudomonadota</taxon>
        <taxon>Betaproteobacteria</taxon>
        <taxon>Nitrosomonadales</taxon>
        <taxon>Nitrosomonadaceae</taxon>
        <taxon>Nitrosomonas</taxon>
    </lineage>
</organism>
<dbReference type="AlphaFoldDB" id="A0A1N6JIG5"/>